<dbReference type="GO" id="GO:0009898">
    <property type="term" value="C:cytoplasmic side of plasma membrane"/>
    <property type="evidence" value="ECO:0007669"/>
    <property type="project" value="TreeGrafter"/>
</dbReference>
<accession>A0A815IR19</accession>
<dbReference type="SUPFAM" id="SSF57850">
    <property type="entry name" value="RING/U-box"/>
    <property type="match status" value="1"/>
</dbReference>
<feature type="region of interest" description="Disordered" evidence="11">
    <location>
        <begin position="207"/>
        <end position="226"/>
    </location>
</feature>
<dbReference type="FunFam" id="2.60.210.10:FF:000001">
    <property type="entry name" value="TNF receptor-associated factor"/>
    <property type="match status" value="1"/>
</dbReference>
<keyword evidence="2" id="KW-0963">Cytoplasm</keyword>
<sequence>MASNKELYQSLSRSMSSYAPCGYLVDGIEEIEDKWKCIFCGYIMKEPIQFVECGHRSCKGCFESRIAAATNAQVTCPDEDCNYQFDRNQIMLDRAFKRELDKKAITCIYKTSKNCSWKGTVNAYQEHLDKDHTNFSCDRCQESFSSNEALINHQSKTCSSLFQRCPLAPHCGEEMIRKEEFSAHLLSEKHQEATALALLGKFNAPEISDQDHDMETNTDTNDLEEETSTKLSELADKVQKLNDDTVQLSRDFIKLNELTQLATHEVNNFQTQNTDRNHRIASFQPQQEDIQKNIELVKQNIEQNQHISTDGTLTWRIDRVAEKMSDAVSERQTSIFSPIFYSSPYGYKMRARLYLQGDGTARRTHLSLFFLLMKGDYDALLKWPFEHKVTFCLFDQTGNNRHMIDSFRPDGKSASYQRPTGDANIATGIPKFCPLPMIQQDDNAYVRDDTLFLKIIVDLNETPKMILPFMLTLNPGLPNHVQQVLINQEKIKREQQNLLNASTATQPTPMNTCG</sequence>
<dbReference type="GO" id="GO:0005737">
    <property type="term" value="C:cytoplasm"/>
    <property type="evidence" value="ECO:0007669"/>
    <property type="project" value="UniProtKB-SubCell"/>
</dbReference>
<keyword evidence="4" id="KW-0053">Apoptosis</keyword>
<dbReference type="Proteomes" id="UP000663832">
    <property type="component" value="Unassembled WGS sequence"/>
</dbReference>
<feature type="domain" description="C2H2-type" evidence="14">
    <location>
        <begin position="135"/>
        <end position="175"/>
    </location>
</feature>
<evidence type="ECO:0000256" key="6">
    <source>
        <dbReference type="ARBA" id="ARBA00022771"/>
    </source>
</evidence>
<keyword evidence="3" id="KW-1017">Isopeptide bond</keyword>
<evidence type="ECO:0000313" key="16">
    <source>
        <dbReference type="Proteomes" id="UP000663832"/>
    </source>
</evidence>
<organism evidence="15 16">
    <name type="scientific">Adineta steineri</name>
    <dbReference type="NCBI Taxonomy" id="433720"/>
    <lineage>
        <taxon>Eukaryota</taxon>
        <taxon>Metazoa</taxon>
        <taxon>Spiralia</taxon>
        <taxon>Gnathifera</taxon>
        <taxon>Rotifera</taxon>
        <taxon>Eurotatoria</taxon>
        <taxon>Bdelloidea</taxon>
        <taxon>Adinetida</taxon>
        <taxon>Adinetidae</taxon>
        <taxon>Adineta</taxon>
    </lineage>
</organism>
<evidence type="ECO:0000256" key="3">
    <source>
        <dbReference type="ARBA" id="ARBA00022499"/>
    </source>
</evidence>
<feature type="domain" description="RING-type" evidence="12">
    <location>
        <begin position="37"/>
        <end position="77"/>
    </location>
</feature>
<dbReference type="AlphaFoldDB" id="A0A815IR19"/>
<dbReference type="EMBL" id="CAJNOM010000333">
    <property type="protein sequence ID" value="CAF1366957.1"/>
    <property type="molecule type" value="Genomic_DNA"/>
</dbReference>
<dbReference type="InterPro" id="IPR008974">
    <property type="entry name" value="TRAF-like"/>
</dbReference>
<dbReference type="InterPro" id="IPR012227">
    <property type="entry name" value="TNF_rcpt-assoc_TRAF_met"/>
</dbReference>
<dbReference type="Pfam" id="PF00097">
    <property type="entry name" value="zf-C3HC4"/>
    <property type="match status" value="1"/>
</dbReference>
<evidence type="ECO:0000256" key="4">
    <source>
        <dbReference type="ARBA" id="ARBA00022703"/>
    </source>
</evidence>
<dbReference type="InterPro" id="IPR018957">
    <property type="entry name" value="Znf_C3HC4_RING-type"/>
</dbReference>
<evidence type="ECO:0000256" key="9">
    <source>
        <dbReference type="ARBA" id="ARBA00023054"/>
    </source>
</evidence>
<dbReference type="Gene3D" id="2.60.210.10">
    <property type="entry name" value="Apoptosis, Tumor Necrosis Factor Receptor Associated Protein 2, Chain A"/>
    <property type="match status" value="1"/>
</dbReference>
<dbReference type="PANTHER" id="PTHR10131">
    <property type="entry name" value="TNF RECEPTOR ASSOCIATED FACTOR"/>
    <property type="match status" value="1"/>
</dbReference>
<keyword evidence="8" id="KW-0832">Ubl conjugation</keyword>
<dbReference type="PANTHER" id="PTHR10131:SF138">
    <property type="entry name" value="RE66324P"/>
    <property type="match status" value="1"/>
</dbReference>
<keyword evidence="7" id="KW-0862">Zinc</keyword>
<evidence type="ECO:0000259" key="14">
    <source>
        <dbReference type="PROSITE" id="PS50157"/>
    </source>
</evidence>
<dbReference type="InterPro" id="IPR001841">
    <property type="entry name" value="Znf_RING"/>
</dbReference>
<dbReference type="PIRSF" id="PIRSF015614">
    <property type="entry name" value="TRAF"/>
    <property type="match status" value="1"/>
</dbReference>
<dbReference type="PROSITE" id="PS50157">
    <property type="entry name" value="ZINC_FINGER_C2H2_2"/>
    <property type="match status" value="1"/>
</dbReference>
<protein>
    <submittedName>
        <fullName evidence="15">Uncharacterized protein</fullName>
    </submittedName>
</protein>
<dbReference type="OrthoDB" id="6499288at2759"/>
<dbReference type="SMART" id="SM00061">
    <property type="entry name" value="MATH"/>
    <property type="match status" value="1"/>
</dbReference>
<dbReference type="GO" id="GO:0007165">
    <property type="term" value="P:signal transduction"/>
    <property type="evidence" value="ECO:0007669"/>
    <property type="project" value="InterPro"/>
</dbReference>
<comment type="subcellular location">
    <subcellularLocation>
        <location evidence="1">Cytoplasm</location>
    </subcellularLocation>
</comment>
<feature type="domain" description="MATH" evidence="13">
    <location>
        <begin position="310"/>
        <end position="457"/>
    </location>
</feature>
<dbReference type="GO" id="GO:0005164">
    <property type="term" value="F:tumor necrosis factor receptor binding"/>
    <property type="evidence" value="ECO:0007669"/>
    <property type="project" value="TreeGrafter"/>
</dbReference>
<dbReference type="InterPro" id="IPR013087">
    <property type="entry name" value="Znf_C2H2_type"/>
</dbReference>
<evidence type="ECO:0000256" key="10">
    <source>
        <dbReference type="PROSITE-ProRule" id="PRU00042"/>
    </source>
</evidence>
<reference evidence="15" key="1">
    <citation type="submission" date="2021-02" db="EMBL/GenBank/DDBJ databases">
        <authorList>
            <person name="Nowell W R."/>
        </authorList>
    </citation>
    <scope>NUCLEOTIDE SEQUENCE</scope>
</reference>
<evidence type="ECO:0000256" key="7">
    <source>
        <dbReference type="ARBA" id="ARBA00022833"/>
    </source>
</evidence>
<evidence type="ECO:0000256" key="2">
    <source>
        <dbReference type="ARBA" id="ARBA00022490"/>
    </source>
</evidence>
<dbReference type="CDD" id="cd00270">
    <property type="entry name" value="MATH_TRAF_C"/>
    <property type="match status" value="1"/>
</dbReference>
<evidence type="ECO:0000256" key="8">
    <source>
        <dbReference type="ARBA" id="ARBA00022843"/>
    </source>
</evidence>
<evidence type="ECO:0000256" key="11">
    <source>
        <dbReference type="SAM" id="MobiDB-lite"/>
    </source>
</evidence>
<evidence type="ECO:0000256" key="1">
    <source>
        <dbReference type="ARBA" id="ARBA00004496"/>
    </source>
</evidence>
<dbReference type="InterPro" id="IPR002083">
    <property type="entry name" value="MATH/TRAF_dom"/>
</dbReference>
<evidence type="ECO:0000259" key="13">
    <source>
        <dbReference type="PROSITE" id="PS50144"/>
    </source>
</evidence>
<dbReference type="GO" id="GO:0008270">
    <property type="term" value="F:zinc ion binding"/>
    <property type="evidence" value="ECO:0007669"/>
    <property type="project" value="UniProtKB-KW"/>
</dbReference>
<dbReference type="PROSITE" id="PS50089">
    <property type="entry name" value="ZF_RING_2"/>
    <property type="match status" value="1"/>
</dbReference>
<comment type="caution">
    <text evidence="15">The sequence shown here is derived from an EMBL/GenBank/DDBJ whole genome shotgun (WGS) entry which is preliminary data.</text>
</comment>
<dbReference type="GO" id="GO:0043122">
    <property type="term" value="P:regulation of canonical NF-kappaB signal transduction"/>
    <property type="evidence" value="ECO:0007669"/>
    <property type="project" value="TreeGrafter"/>
</dbReference>
<dbReference type="Pfam" id="PF21355">
    <property type="entry name" value="TRAF-mep_MATH"/>
    <property type="match status" value="1"/>
</dbReference>
<name>A0A815IR19_9BILA</name>
<keyword evidence="6 10" id="KW-0863">Zinc-finger</keyword>
<evidence type="ECO:0000256" key="5">
    <source>
        <dbReference type="ARBA" id="ARBA00022723"/>
    </source>
</evidence>
<evidence type="ECO:0000313" key="15">
    <source>
        <dbReference type="EMBL" id="CAF1366957.1"/>
    </source>
</evidence>
<dbReference type="SUPFAM" id="SSF49599">
    <property type="entry name" value="TRAF domain-like"/>
    <property type="match status" value="1"/>
</dbReference>
<proteinExistence type="predicted"/>
<keyword evidence="9" id="KW-0175">Coiled coil</keyword>
<gene>
    <name evidence="15" type="ORF">QVE165_LOCUS34877</name>
</gene>
<dbReference type="Gene3D" id="3.30.40.10">
    <property type="entry name" value="Zinc/RING finger domain, C3HC4 (zinc finger)"/>
    <property type="match status" value="2"/>
</dbReference>
<dbReference type="GO" id="GO:0006915">
    <property type="term" value="P:apoptotic process"/>
    <property type="evidence" value="ECO:0007669"/>
    <property type="project" value="UniProtKB-KW"/>
</dbReference>
<dbReference type="InterPro" id="IPR013083">
    <property type="entry name" value="Znf_RING/FYVE/PHD"/>
</dbReference>
<dbReference type="GO" id="GO:0042981">
    <property type="term" value="P:regulation of apoptotic process"/>
    <property type="evidence" value="ECO:0007669"/>
    <property type="project" value="InterPro"/>
</dbReference>
<dbReference type="InterPro" id="IPR049342">
    <property type="entry name" value="TRAF1-6_MATH_dom"/>
</dbReference>
<keyword evidence="16" id="KW-1185">Reference proteome</keyword>
<keyword evidence="5" id="KW-0479">Metal-binding</keyword>
<evidence type="ECO:0000259" key="12">
    <source>
        <dbReference type="PROSITE" id="PS50089"/>
    </source>
</evidence>
<dbReference type="PROSITE" id="PS50144">
    <property type="entry name" value="MATH"/>
    <property type="match status" value="1"/>
</dbReference>